<evidence type="ECO:0000313" key="2">
    <source>
        <dbReference type="EMBL" id="KAG6635841.1"/>
    </source>
</evidence>
<dbReference type="AlphaFoldDB" id="A0A8T1P1U6"/>
<dbReference type="Proteomes" id="UP000811609">
    <property type="component" value="Chromosome 11"/>
</dbReference>
<feature type="compositionally biased region" description="Acidic residues" evidence="1">
    <location>
        <begin position="30"/>
        <end position="46"/>
    </location>
</feature>
<evidence type="ECO:0000313" key="3">
    <source>
        <dbReference type="Proteomes" id="UP000811609"/>
    </source>
</evidence>
<keyword evidence="3" id="KW-1185">Reference proteome</keyword>
<sequence>MRPTPRERKKKRKEKEKKKKEEEGGGGGKEEEEEEREEEEEEEVEGGGEGQGTCSSPRWGSGGSFWIFPSACQVCLPPPPPPPPPPPGMYLRRAKLRQRFHPSHELSDDDDLEVRPCASSHGSISRFSRGSGRHIFEEREAEEEGLNPSLSLGVASPSSSARAKGS</sequence>
<feature type="compositionally biased region" description="Low complexity" evidence="1">
    <location>
        <begin position="148"/>
        <end position="166"/>
    </location>
</feature>
<gene>
    <name evidence="2" type="ORF">CIPAW_11G070900</name>
</gene>
<feature type="compositionally biased region" description="Low complexity" evidence="1">
    <location>
        <begin position="119"/>
        <end position="130"/>
    </location>
</feature>
<feature type="region of interest" description="Disordered" evidence="1">
    <location>
        <begin position="1"/>
        <end position="60"/>
    </location>
</feature>
<accession>A0A8T1P1U6</accession>
<feature type="region of interest" description="Disordered" evidence="1">
    <location>
        <begin position="100"/>
        <end position="166"/>
    </location>
</feature>
<reference evidence="2" key="1">
    <citation type="submission" date="2020-12" db="EMBL/GenBank/DDBJ databases">
        <title>WGS assembly of Carya illinoinensis cv. Pawnee.</title>
        <authorList>
            <person name="Platts A."/>
            <person name="Shu S."/>
            <person name="Wright S."/>
            <person name="Barry K."/>
            <person name="Edger P."/>
            <person name="Pires J.C."/>
            <person name="Schmutz J."/>
        </authorList>
    </citation>
    <scope>NUCLEOTIDE SEQUENCE</scope>
    <source>
        <tissue evidence="2">Leaf</tissue>
    </source>
</reference>
<name>A0A8T1P1U6_CARIL</name>
<feature type="compositionally biased region" description="Basic residues" evidence="1">
    <location>
        <begin position="7"/>
        <end position="18"/>
    </location>
</feature>
<evidence type="ECO:0000256" key="1">
    <source>
        <dbReference type="SAM" id="MobiDB-lite"/>
    </source>
</evidence>
<feature type="compositionally biased region" description="Pro residues" evidence="1">
    <location>
        <begin position="76"/>
        <end position="88"/>
    </location>
</feature>
<protein>
    <submittedName>
        <fullName evidence="2">Uncharacterized protein</fullName>
    </submittedName>
</protein>
<comment type="caution">
    <text evidence="2">The sequence shown here is derived from an EMBL/GenBank/DDBJ whole genome shotgun (WGS) entry which is preliminary data.</text>
</comment>
<organism evidence="2 3">
    <name type="scientific">Carya illinoinensis</name>
    <name type="common">Pecan</name>
    <dbReference type="NCBI Taxonomy" id="32201"/>
    <lineage>
        <taxon>Eukaryota</taxon>
        <taxon>Viridiplantae</taxon>
        <taxon>Streptophyta</taxon>
        <taxon>Embryophyta</taxon>
        <taxon>Tracheophyta</taxon>
        <taxon>Spermatophyta</taxon>
        <taxon>Magnoliopsida</taxon>
        <taxon>eudicotyledons</taxon>
        <taxon>Gunneridae</taxon>
        <taxon>Pentapetalae</taxon>
        <taxon>rosids</taxon>
        <taxon>fabids</taxon>
        <taxon>Fagales</taxon>
        <taxon>Juglandaceae</taxon>
        <taxon>Carya</taxon>
    </lineage>
</organism>
<dbReference type="EMBL" id="CM031819">
    <property type="protein sequence ID" value="KAG6635841.1"/>
    <property type="molecule type" value="Genomic_DNA"/>
</dbReference>
<feature type="region of interest" description="Disordered" evidence="1">
    <location>
        <begin position="70"/>
        <end position="89"/>
    </location>
</feature>
<proteinExistence type="predicted"/>